<dbReference type="RefSeq" id="WP_034635858.1">
    <property type="nucleotide sequence ID" value="NZ_CBCSJC010000001.1"/>
</dbReference>
<organism evidence="1 2">
    <name type="scientific">Bacillus manliponensis</name>
    <dbReference type="NCBI Taxonomy" id="574376"/>
    <lineage>
        <taxon>Bacteria</taxon>
        <taxon>Bacillati</taxon>
        <taxon>Bacillota</taxon>
        <taxon>Bacilli</taxon>
        <taxon>Bacillales</taxon>
        <taxon>Bacillaceae</taxon>
        <taxon>Bacillus</taxon>
        <taxon>Bacillus cereus group</taxon>
    </lineage>
</organism>
<evidence type="ECO:0000313" key="2">
    <source>
        <dbReference type="Proteomes" id="UP000027822"/>
    </source>
</evidence>
<protein>
    <submittedName>
        <fullName evidence="1">Uncharacterized protein</fullName>
    </submittedName>
</protein>
<proteinExistence type="predicted"/>
<dbReference type="STRING" id="574376.BAMA_09290"/>
<gene>
    <name evidence="1" type="ORF">BAMA_09290</name>
</gene>
<dbReference type="Proteomes" id="UP000027822">
    <property type="component" value="Unassembled WGS sequence"/>
</dbReference>
<dbReference type="PANTHER" id="PTHR39961:SF1">
    <property type="entry name" value="DUF458 DOMAIN-CONTAINING PROTEIN"/>
    <property type="match status" value="1"/>
</dbReference>
<dbReference type="OrthoDB" id="37369at2"/>
<dbReference type="InterPro" id="IPR007405">
    <property type="entry name" value="Phage_KVP40_Orf299"/>
</dbReference>
<evidence type="ECO:0000313" key="1">
    <source>
        <dbReference type="EMBL" id="KEK20979.1"/>
    </source>
</evidence>
<reference evidence="1 2" key="1">
    <citation type="submission" date="2014-06" db="EMBL/GenBank/DDBJ databases">
        <title>Draft genome sequence of Bacillus manliponensis JCM 15802 (MCCC 1A00708).</title>
        <authorList>
            <person name="Lai Q."/>
            <person name="Liu Y."/>
            <person name="Shao Z."/>
        </authorList>
    </citation>
    <scope>NUCLEOTIDE SEQUENCE [LARGE SCALE GENOMIC DNA]</scope>
    <source>
        <strain evidence="1 2">JCM 15802</strain>
    </source>
</reference>
<keyword evidence="2" id="KW-1185">Reference proteome</keyword>
<dbReference type="eggNOG" id="COG1978">
    <property type="taxonomic scope" value="Bacteria"/>
</dbReference>
<accession>A0A073K123</accession>
<comment type="caution">
    <text evidence="1">The sequence shown here is derived from an EMBL/GenBank/DDBJ whole genome shotgun (WGS) entry which is preliminary data.</text>
</comment>
<name>A0A073K123_9BACI</name>
<dbReference type="PANTHER" id="PTHR39961">
    <property type="entry name" value="HYPOTHETICAL CYTOSOLIC PROTEIN"/>
    <property type="match status" value="1"/>
</dbReference>
<sequence length="172" mass="19999">MEGAYQFYNLSEQHMDFETVFSHICSFIKKDPRNFYRLSIGTDSQVHQKDTRFITAIHLHRVGKGAWGCLHHRTVKRTSPTLREKIYLETQYSQEVACLFTPKHIQILWELLHPHSEEGASFVMEIHLDIGKYGLTKEFILDMTNKITSMGLTPKIKPDAYAASSYANRYTK</sequence>
<dbReference type="EMBL" id="JOTN01000002">
    <property type="protein sequence ID" value="KEK20979.1"/>
    <property type="molecule type" value="Genomic_DNA"/>
</dbReference>
<dbReference type="Pfam" id="PF04308">
    <property type="entry name" value="RNaseH_like"/>
    <property type="match status" value="1"/>
</dbReference>
<dbReference type="AlphaFoldDB" id="A0A073K123"/>